<dbReference type="EMBL" id="JAQIZZ010000003">
    <property type="protein sequence ID" value="KAJ5547325.1"/>
    <property type="molecule type" value="Genomic_DNA"/>
</dbReference>
<evidence type="ECO:0008006" key="3">
    <source>
        <dbReference type="Google" id="ProtNLM"/>
    </source>
</evidence>
<evidence type="ECO:0000313" key="2">
    <source>
        <dbReference type="Proteomes" id="UP001220324"/>
    </source>
</evidence>
<proteinExistence type="predicted"/>
<sequence length="644" mass="72449">MSTAPFIDHVRPVVPFAYEPLPLGSITANGWLKTELETSAAGLGGHLYDFYRFVANSSWIGGDQEYSDLNEALPYWVNALVPLAYTTHDERLKAQVHDIVDNVLSRIQPDGWIGPETLESRERMIWARTLLFLGLMNLADANSTYEAPIVDAMLRFNGLMNTMLKDNGTGIIWHEGDKPNVDDFLWFRSRVEDMMVSVEWLLDFHPGNETKILKENLEMLHEYGYKWEGWYTEQSYIKEDFYDLPQSVTDDLWQFLHGVTIAEGLKYAAVVRRFTSNDSLLTTAKNGVDWTFKYHGAPSGTILADERIDGLNPYYGSELCTHVETMYSLAYNYFAIGDPDYADRAELTAYNALPAALMGDWWSHQYMTEPNQPFSKNLSATPFYDDNTQSNTFGLEPNYPCCTVNHPQGYPKFVIYSFVKKGKSGLVHALLSPGNVQTEIGRKTVSIDCETDYPFANTLSYTIETDTDFDFYLRVPNWSTEVSIQGLEKPPTDPTTGLMQLKIPTGKTKFTYTLGMEITTTPRANDTVAVYREYPAGTYPAQAQDHVLLNTTEWNVAIDPTTLEYNAGSGPLPEPTFQDGALPMYMTAKGCLIDWPMFLGAVPGSPIPKEDRVCLGDAFNVTLRPYGSAKLHMSEIPTIDLSGQ</sequence>
<dbReference type="SUPFAM" id="SSF48208">
    <property type="entry name" value="Six-hairpin glycosidases"/>
    <property type="match status" value="1"/>
</dbReference>
<dbReference type="InterPro" id="IPR008928">
    <property type="entry name" value="6-hairpin_glycosidase_sf"/>
</dbReference>
<comment type="caution">
    <text evidence="1">The sequence shown here is derived from an EMBL/GenBank/DDBJ whole genome shotgun (WGS) entry which is preliminary data.</text>
</comment>
<dbReference type="PANTHER" id="PTHR31151:SF0">
    <property type="entry name" value="PROLINE-TRNA LIGASE (DUF1680)"/>
    <property type="match status" value="1"/>
</dbReference>
<accession>A0AAD6D1J6</accession>
<evidence type="ECO:0000313" key="1">
    <source>
        <dbReference type="EMBL" id="KAJ5547325.1"/>
    </source>
</evidence>
<gene>
    <name evidence="1" type="ORF">N7494_004910</name>
</gene>
<dbReference type="GO" id="GO:0005975">
    <property type="term" value="P:carbohydrate metabolic process"/>
    <property type="evidence" value="ECO:0007669"/>
    <property type="project" value="InterPro"/>
</dbReference>
<organism evidence="1 2">
    <name type="scientific">Penicillium frequentans</name>
    <dbReference type="NCBI Taxonomy" id="3151616"/>
    <lineage>
        <taxon>Eukaryota</taxon>
        <taxon>Fungi</taxon>
        <taxon>Dikarya</taxon>
        <taxon>Ascomycota</taxon>
        <taxon>Pezizomycotina</taxon>
        <taxon>Eurotiomycetes</taxon>
        <taxon>Eurotiomycetidae</taxon>
        <taxon>Eurotiales</taxon>
        <taxon>Aspergillaceae</taxon>
        <taxon>Penicillium</taxon>
    </lineage>
</organism>
<keyword evidence="2" id="KW-1185">Reference proteome</keyword>
<name>A0AAD6D1J6_9EURO</name>
<dbReference type="Proteomes" id="UP001220324">
    <property type="component" value="Unassembled WGS sequence"/>
</dbReference>
<protein>
    <recommendedName>
        <fullName evidence="3">Non-reducing end beta-L-arabinofuranosidase</fullName>
    </recommendedName>
</protein>
<dbReference type="PANTHER" id="PTHR31151">
    <property type="entry name" value="PROLINE-TRNA LIGASE (DUF1680)"/>
    <property type="match status" value="1"/>
</dbReference>
<reference evidence="1 2" key="1">
    <citation type="journal article" date="2023" name="IMA Fungus">
        <title>Comparative genomic study of the Penicillium genus elucidates a diverse pangenome and 15 lateral gene transfer events.</title>
        <authorList>
            <person name="Petersen C."/>
            <person name="Sorensen T."/>
            <person name="Nielsen M.R."/>
            <person name="Sondergaard T.E."/>
            <person name="Sorensen J.L."/>
            <person name="Fitzpatrick D.A."/>
            <person name="Frisvad J.C."/>
            <person name="Nielsen K.L."/>
        </authorList>
    </citation>
    <scope>NUCLEOTIDE SEQUENCE [LARGE SCALE GENOMIC DNA]</scope>
    <source>
        <strain evidence="1 2">IBT 35679</strain>
    </source>
</reference>
<dbReference type="AlphaFoldDB" id="A0AAD6D1J6"/>